<name>A0A3M0C2B2_9AQUI</name>
<evidence type="ECO:0000256" key="6">
    <source>
        <dbReference type="ARBA" id="ARBA00022840"/>
    </source>
</evidence>
<protein>
    <recommendedName>
        <fullName evidence="2">hydroxymethylpyrimidine kinase</fullName>
        <ecNumber evidence="2">2.7.1.49</ecNumber>
    </recommendedName>
</protein>
<dbReference type="GO" id="GO:0005829">
    <property type="term" value="C:cytosol"/>
    <property type="evidence" value="ECO:0007669"/>
    <property type="project" value="TreeGrafter"/>
</dbReference>
<dbReference type="EMBL" id="REFO01000011">
    <property type="protein sequence ID" value="RMA97082.1"/>
    <property type="molecule type" value="Genomic_DNA"/>
</dbReference>
<reference evidence="8 9" key="1">
    <citation type="submission" date="2018-10" db="EMBL/GenBank/DDBJ databases">
        <title>Genomic Encyclopedia of Archaeal and Bacterial Type Strains, Phase II (KMG-II): from individual species to whole genera.</title>
        <authorList>
            <person name="Goeker M."/>
        </authorList>
    </citation>
    <scope>NUCLEOTIDE SEQUENCE [LARGE SCALE GENOMIC DNA]</scope>
    <source>
        <strain evidence="8 9">VM1</strain>
    </source>
</reference>
<keyword evidence="9" id="KW-1185">Reference proteome</keyword>
<dbReference type="RefSeq" id="WP_121922874.1">
    <property type="nucleotide sequence ID" value="NZ_REFO01000011.1"/>
</dbReference>
<dbReference type="AlphaFoldDB" id="A0A3M0C2B2"/>
<dbReference type="GO" id="GO:0009228">
    <property type="term" value="P:thiamine biosynthetic process"/>
    <property type="evidence" value="ECO:0007669"/>
    <property type="project" value="InterPro"/>
</dbReference>
<organism evidence="8 9">
    <name type="scientific">Hydrogenothermus marinus</name>
    <dbReference type="NCBI Taxonomy" id="133270"/>
    <lineage>
        <taxon>Bacteria</taxon>
        <taxon>Pseudomonadati</taxon>
        <taxon>Aquificota</taxon>
        <taxon>Aquificia</taxon>
        <taxon>Aquificales</taxon>
        <taxon>Hydrogenothermaceae</taxon>
        <taxon>Hydrogenothermus</taxon>
    </lineage>
</organism>
<evidence type="ECO:0000259" key="7">
    <source>
        <dbReference type="Pfam" id="PF08543"/>
    </source>
</evidence>
<evidence type="ECO:0000256" key="2">
    <source>
        <dbReference type="ARBA" id="ARBA00012135"/>
    </source>
</evidence>
<evidence type="ECO:0000256" key="3">
    <source>
        <dbReference type="ARBA" id="ARBA00022679"/>
    </source>
</evidence>
<comment type="pathway">
    <text evidence="1">Cofactor biosynthesis; thiamine diphosphate biosynthesis.</text>
</comment>
<dbReference type="Pfam" id="PF08543">
    <property type="entry name" value="Phos_pyr_kin"/>
    <property type="match status" value="1"/>
</dbReference>
<dbReference type="GO" id="GO:0008902">
    <property type="term" value="F:hydroxymethylpyrimidine kinase activity"/>
    <property type="evidence" value="ECO:0007669"/>
    <property type="project" value="UniProtKB-EC"/>
</dbReference>
<dbReference type="NCBIfam" id="TIGR00097">
    <property type="entry name" value="HMP-P_kinase"/>
    <property type="match status" value="1"/>
</dbReference>
<evidence type="ECO:0000256" key="1">
    <source>
        <dbReference type="ARBA" id="ARBA00004948"/>
    </source>
</evidence>
<dbReference type="InterPro" id="IPR029056">
    <property type="entry name" value="Ribokinase-like"/>
</dbReference>
<comment type="caution">
    <text evidence="8">The sequence shown here is derived from an EMBL/GenBank/DDBJ whole genome shotgun (WGS) entry which is preliminary data.</text>
</comment>
<dbReference type="EC" id="2.7.1.49" evidence="2"/>
<dbReference type="OrthoDB" id="9810880at2"/>
<keyword evidence="4" id="KW-0547">Nucleotide-binding</keyword>
<evidence type="ECO:0000313" key="8">
    <source>
        <dbReference type="EMBL" id="RMA97082.1"/>
    </source>
</evidence>
<dbReference type="GO" id="GO:0008972">
    <property type="term" value="F:phosphomethylpyrimidine kinase activity"/>
    <property type="evidence" value="ECO:0007669"/>
    <property type="project" value="InterPro"/>
</dbReference>
<proteinExistence type="predicted"/>
<dbReference type="FunFam" id="3.40.1190.20:FF:000003">
    <property type="entry name" value="Phosphomethylpyrimidine kinase ThiD"/>
    <property type="match status" value="1"/>
</dbReference>
<dbReference type="InterPro" id="IPR004399">
    <property type="entry name" value="HMP/HMP-P_kinase_dom"/>
</dbReference>
<dbReference type="SUPFAM" id="SSF53613">
    <property type="entry name" value="Ribokinase-like"/>
    <property type="match status" value="1"/>
</dbReference>
<keyword evidence="3" id="KW-0808">Transferase</keyword>
<dbReference type="PANTHER" id="PTHR20858">
    <property type="entry name" value="PHOSPHOMETHYLPYRIMIDINE KINASE"/>
    <property type="match status" value="1"/>
</dbReference>
<evidence type="ECO:0000313" key="9">
    <source>
        <dbReference type="Proteomes" id="UP000280842"/>
    </source>
</evidence>
<feature type="domain" description="Pyridoxamine kinase/Phosphomethylpyrimidine kinase" evidence="7">
    <location>
        <begin position="11"/>
        <end position="253"/>
    </location>
</feature>
<gene>
    <name evidence="8" type="ORF">CLV39_0736</name>
</gene>
<dbReference type="Gene3D" id="3.40.1190.20">
    <property type="match status" value="1"/>
</dbReference>
<dbReference type="Proteomes" id="UP000280842">
    <property type="component" value="Unassembled WGS sequence"/>
</dbReference>
<sequence>MKKALTIAGSDNSGGAGVQADLKVFKDFSVFGLSAITSITVQNSQAVYEVIPVSSKVLYNQIKAIAEDTKIDAVKIGMILTKENVNAIYQAIKDFNLKNIVLDTVIKSSSGKYLLEENAIKDFKTKLLPLVDLITPNKLEAEVLTGIKINNLEDLENACIKLHKIGAKNIYLKGGHFDFKNQVIDIFFNGKKFIHLIYPKVKVKNVHGTGCVLSSAITANLANKKSLEKSIKIARAYIQQKIEDSFKFGKGYFYMKL</sequence>
<dbReference type="PANTHER" id="PTHR20858:SF17">
    <property type="entry name" value="HYDROXYMETHYLPYRIMIDINE_PHOSPHOMETHYLPYRIMIDINE KINASE THI20-RELATED"/>
    <property type="match status" value="1"/>
</dbReference>
<dbReference type="InterPro" id="IPR013749">
    <property type="entry name" value="PM/HMP-P_kinase-1"/>
</dbReference>
<dbReference type="GO" id="GO:0005524">
    <property type="term" value="F:ATP binding"/>
    <property type="evidence" value="ECO:0007669"/>
    <property type="project" value="UniProtKB-KW"/>
</dbReference>
<keyword evidence="6" id="KW-0067">ATP-binding</keyword>
<accession>A0A3M0C2B2</accession>
<keyword evidence="5 8" id="KW-0418">Kinase</keyword>
<dbReference type="CDD" id="cd01169">
    <property type="entry name" value="HMPP_kinase"/>
    <property type="match status" value="1"/>
</dbReference>
<evidence type="ECO:0000256" key="5">
    <source>
        <dbReference type="ARBA" id="ARBA00022777"/>
    </source>
</evidence>
<evidence type="ECO:0000256" key="4">
    <source>
        <dbReference type="ARBA" id="ARBA00022741"/>
    </source>
</evidence>